<feature type="binding site" evidence="6">
    <location>
        <begin position="21"/>
        <end position="23"/>
    </location>
    <ligand>
        <name>ATP</name>
        <dbReference type="ChEBI" id="CHEBI:30616"/>
    </ligand>
</feature>
<evidence type="ECO:0000313" key="8">
    <source>
        <dbReference type="Proteomes" id="UP000034852"/>
    </source>
</evidence>
<accession>A0A0G0H095</accession>
<comment type="subunit">
    <text evidence="6">Forms polymers.</text>
</comment>
<dbReference type="GO" id="GO:0008360">
    <property type="term" value="P:regulation of cell shape"/>
    <property type="evidence" value="ECO:0007669"/>
    <property type="project" value="UniProtKB-UniRule"/>
</dbReference>
<evidence type="ECO:0000256" key="6">
    <source>
        <dbReference type="HAMAP-Rule" id="MF_02207"/>
    </source>
</evidence>
<dbReference type="HAMAP" id="MF_02207">
    <property type="entry name" value="MreB"/>
    <property type="match status" value="1"/>
</dbReference>
<dbReference type="CDD" id="cd10225">
    <property type="entry name" value="ASKHA_NBD_MreB-like"/>
    <property type="match status" value="1"/>
</dbReference>
<dbReference type="GO" id="GO:0005737">
    <property type="term" value="C:cytoplasm"/>
    <property type="evidence" value="ECO:0007669"/>
    <property type="project" value="UniProtKB-SubCell"/>
</dbReference>
<comment type="function">
    <text evidence="6">Forms membrane-associated dynamic filaments that are essential for cell shape determination. Acts by regulating cell wall synthesis and cell elongation, and thus cell shape. A feedback loop between cell geometry and MreB localization may maintain elongated cell shape by targeting cell wall growth to regions of negative cell wall curvature.</text>
</comment>
<dbReference type="Proteomes" id="UP000034852">
    <property type="component" value="Unassembled WGS sequence"/>
</dbReference>
<dbReference type="GO" id="GO:0000902">
    <property type="term" value="P:cell morphogenesis"/>
    <property type="evidence" value="ECO:0007669"/>
    <property type="project" value="InterPro"/>
</dbReference>
<dbReference type="PRINTS" id="PR01652">
    <property type="entry name" value="SHAPEPROTEIN"/>
</dbReference>
<gene>
    <name evidence="6" type="primary">mreB</name>
    <name evidence="7" type="ORF">US52_C0020G0004</name>
</gene>
<dbReference type="InterPro" id="IPR004753">
    <property type="entry name" value="MreB"/>
</dbReference>
<evidence type="ECO:0000256" key="2">
    <source>
        <dbReference type="ARBA" id="ARBA00022741"/>
    </source>
</evidence>
<comment type="subcellular location">
    <subcellularLocation>
        <location evidence="6">Cytoplasm</location>
    </subcellularLocation>
    <text evidence="6">Membrane-associated.</text>
</comment>
<dbReference type="NCBIfam" id="TIGR00904">
    <property type="entry name" value="mreB"/>
    <property type="match status" value="1"/>
</dbReference>
<dbReference type="Pfam" id="PF06723">
    <property type="entry name" value="MreB_Mbl"/>
    <property type="match status" value="1"/>
</dbReference>
<comment type="caution">
    <text evidence="6">Lacks conserved residue(s) required for the propagation of feature annotation.</text>
</comment>
<feature type="binding site" evidence="6">
    <location>
        <begin position="217"/>
        <end position="220"/>
    </location>
    <ligand>
        <name>ATP</name>
        <dbReference type="ChEBI" id="CHEBI:30616"/>
    </ligand>
</feature>
<dbReference type="Gene3D" id="3.30.420.40">
    <property type="match status" value="2"/>
</dbReference>
<sequence length="351" mass="37594">MTIASSFWNLVTHDIGIDLGTANTMVAVKGHGVVMSEPSVVAINKKNGQVMAVGAEARRMIGRTPSNIVAVRPLRDGVISDFDSTEAMIRYFIRKVHKEFPRMLSMPKPRVVIGVPSKITEVEGRAVIDAALSAGARKAYIIEEPMAAAIGARIPIDDASGSMIIDIGGGTTDIAIISLGGIVVDNTIRIAGDEIDQEIVNYARHKYNILVGDKMAEDIKIAIGSAAPMKKETTAQMKGRDLLTGLPKIIEISSIEVREAIVKVLDKIAEAAREALEQSPPEILSDLLERGITLVGGVALLEGIDKYFEEKLNTPVIIGEDPMGAVVRGANVLLSEIDLLERIQISGEDGI</sequence>
<dbReference type="InterPro" id="IPR056546">
    <property type="entry name" value="MreB_MamK-like"/>
</dbReference>
<dbReference type="InterPro" id="IPR043129">
    <property type="entry name" value="ATPase_NBD"/>
</dbReference>
<keyword evidence="1 6" id="KW-0963">Cytoplasm</keyword>
<feature type="binding site" evidence="6">
    <location>
        <begin position="169"/>
        <end position="171"/>
    </location>
    <ligand>
        <name>ATP</name>
        <dbReference type="ChEBI" id="CHEBI:30616"/>
    </ligand>
</feature>
<evidence type="ECO:0000256" key="1">
    <source>
        <dbReference type="ARBA" id="ARBA00022490"/>
    </source>
</evidence>
<proteinExistence type="inferred from homology"/>
<comment type="caution">
    <text evidence="7">The sequence shown here is derived from an EMBL/GenBank/DDBJ whole genome shotgun (WGS) entry which is preliminary data.</text>
</comment>
<keyword evidence="4 6" id="KW-0133">Cell shape</keyword>
<comment type="similarity">
    <text evidence="5 6">Belongs to the FtsA/MreB family.</text>
</comment>
<dbReference type="GO" id="GO:0005524">
    <property type="term" value="F:ATP binding"/>
    <property type="evidence" value="ECO:0007669"/>
    <property type="project" value="UniProtKB-KW"/>
</dbReference>
<dbReference type="PANTHER" id="PTHR42749">
    <property type="entry name" value="CELL SHAPE-DETERMINING PROTEIN MREB"/>
    <property type="match status" value="1"/>
</dbReference>
<dbReference type="SUPFAM" id="SSF53067">
    <property type="entry name" value="Actin-like ATPase domain"/>
    <property type="match status" value="2"/>
</dbReference>
<dbReference type="PATRIC" id="fig|1619087.5.peg.288"/>
<dbReference type="AlphaFoldDB" id="A0A0G0H095"/>
<name>A0A0G0H095_9BACT</name>
<keyword evidence="3 6" id="KW-0067">ATP-binding</keyword>
<keyword evidence="2 6" id="KW-0547">Nucleotide-binding</keyword>
<evidence type="ECO:0000256" key="5">
    <source>
        <dbReference type="ARBA" id="ARBA00023458"/>
    </source>
</evidence>
<evidence type="ECO:0000256" key="4">
    <source>
        <dbReference type="ARBA" id="ARBA00022960"/>
    </source>
</evidence>
<organism evidence="7 8">
    <name type="scientific">candidate division WS6 bacterium GW2011_GWA2_37_6</name>
    <dbReference type="NCBI Taxonomy" id="1619087"/>
    <lineage>
        <taxon>Bacteria</taxon>
        <taxon>Candidatus Dojkabacteria</taxon>
    </lineage>
</organism>
<reference evidence="7 8" key="1">
    <citation type="journal article" date="2015" name="Nature">
        <title>rRNA introns, odd ribosomes, and small enigmatic genomes across a large radiation of phyla.</title>
        <authorList>
            <person name="Brown C.T."/>
            <person name="Hug L.A."/>
            <person name="Thomas B.C."/>
            <person name="Sharon I."/>
            <person name="Castelle C.J."/>
            <person name="Singh A."/>
            <person name="Wilkins M.J."/>
            <person name="Williams K.H."/>
            <person name="Banfield J.F."/>
        </authorList>
    </citation>
    <scope>NUCLEOTIDE SEQUENCE [LARGE SCALE GENOMIC DNA]</scope>
</reference>
<dbReference type="PANTHER" id="PTHR42749:SF1">
    <property type="entry name" value="CELL SHAPE-DETERMINING PROTEIN MREB"/>
    <property type="match status" value="1"/>
</dbReference>
<evidence type="ECO:0000313" key="7">
    <source>
        <dbReference type="EMBL" id="KKQ35627.1"/>
    </source>
</evidence>
<protein>
    <recommendedName>
        <fullName evidence="6">Cell shape-determining protein MreB</fullName>
    </recommendedName>
</protein>
<evidence type="ECO:0000256" key="3">
    <source>
        <dbReference type="ARBA" id="ARBA00022840"/>
    </source>
</evidence>
<dbReference type="NCBIfam" id="NF010539">
    <property type="entry name" value="PRK13927.1"/>
    <property type="match status" value="1"/>
</dbReference>
<dbReference type="EMBL" id="LBTH01000020">
    <property type="protein sequence ID" value="KKQ35627.1"/>
    <property type="molecule type" value="Genomic_DNA"/>
</dbReference>